<dbReference type="EMBL" id="JACBZI010000001">
    <property type="protein sequence ID" value="NYI12031.1"/>
    <property type="molecule type" value="Genomic_DNA"/>
</dbReference>
<keyword evidence="2" id="KW-0472">Membrane</keyword>
<feature type="compositionally biased region" description="Basic and acidic residues" evidence="1">
    <location>
        <begin position="114"/>
        <end position="124"/>
    </location>
</feature>
<feature type="region of interest" description="Disordered" evidence="1">
    <location>
        <begin position="92"/>
        <end position="137"/>
    </location>
</feature>
<evidence type="ECO:0000256" key="1">
    <source>
        <dbReference type="SAM" id="MobiDB-lite"/>
    </source>
</evidence>
<evidence type="ECO:0000313" key="4">
    <source>
        <dbReference type="Proteomes" id="UP000537326"/>
    </source>
</evidence>
<feature type="transmembrane region" description="Helical" evidence="2">
    <location>
        <begin position="69"/>
        <end position="86"/>
    </location>
</feature>
<gene>
    <name evidence="3" type="ORF">BKA05_003546</name>
</gene>
<name>A0A7Y9YGX1_9ACTN</name>
<evidence type="ECO:0000256" key="2">
    <source>
        <dbReference type="SAM" id="Phobius"/>
    </source>
</evidence>
<evidence type="ECO:0000313" key="3">
    <source>
        <dbReference type="EMBL" id="NYI12031.1"/>
    </source>
</evidence>
<dbReference type="RefSeq" id="WP_179532640.1">
    <property type="nucleotide sequence ID" value="NZ_BAAAPP010000001.1"/>
</dbReference>
<protein>
    <submittedName>
        <fullName evidence="3">Uncharacterized protein</fullName>
    </submittedName>
</protein>
<reference evidence="3 4" key="1">
    <citation type="submission" date="2020-07" db="EMBL/GenBank/DDBJ databases">
        <title>Sequencing the genomes of 1000 actinobacteria strains.</title>
        <authorList>
            <person name="Klenk H.-P."/>
        </authorList>
    </citation>
    <scope>NUCLEOTIDE SEQUENCE [LARGE SCALE GENOMIC DNA]</scope>
    <source>
        <strain evidence="3 4">DSM 18248</strain>
    </source>
</reference>
<sequence>MAQHLSPEQEARLRRLLARSRHDEQVPEDVAARLDDVLARLEAGDPELTGPRARKAEVYALAARRRRTAAALLAAAAAVVVVGVGIEQVVGSPGGGESLTAGGDASAVEEEPETADRTEGRASGDDLDAAGGEESASELMQDYAAGAELSTDGSVTEFDAGLADLVVLRGRLADVREERFTRAAARIQRQVLGGSAKARDGLTSSLRRAAPKVQRAWQGCAPADWGPGTPVAVLYERSPAVLVFRPATGDAQVADLVQCGTGEILRSVTLPGR</sequence>
<dbReference type="AlphaFoldDB" id="A0A7Y9YGX1"/>
<keyword evidence="4" id="KW-1185">Reference proteome</keyword>
<proteinExistence type="predicted"/>
<dbReference type="Proteomes" id="UP000537326">
    <property type="component" value="Unassembled WGS sequence"/>
</dbReference>
<keyword evidence="2" id="KW-1133">Transmembrane helix</keyword>
<keyword evidence="2" id="KW-0812">Transmembrane</keyword>
<organism evidence="3 4">
    <name type="scientific">Nocardioides marinus</name>
    <dbReference type="NCBI Taxonomy" id="374514"/>
    <lineage>
        <taxon>Bacteria</taxon>
        <taxon>Bacillati</taxon>
        <taxon>Actinomycetota</taxon>
        <taxon>Actinomycetes</taxon>
        <taxon>Propionibacteriales</taxon>
        <taxon>Nocardioidaceae</taxon>
        <taxon>Nocardioides</taxon>
    </lineage>
</organism>
<accession>A0A7Y9YGX1</accession>
<comment type="caution">
    <text evidence="3">The sequence shown here is derived from an EMBL/GenBank/DDBJ whole genome shotgun (WGS) entry which is preliminary data.</text>
</comment>